<dbReference type="InterPro" id="IPR036388">
    <property type="entry name" value="WH-like_DNA-bd_sf"/>
</dbReference>
<name>A0A7Z1AV06_9PSEU</name>
<dbReference type="Proteomes" id="UP000185696">
    <property type="component" value="Unassembled WGS sequence"/>
</dbReference>
<keyword evidence="5" id="KW-0804">Transcription</keyword>
<dbReference type="OrthoDB" id="4990598at2"/>
<dbReference type="GO" id="GO:0016987">
    <property type="term" value="F:sigma factor activity"/>
    <property type="evidence" value="ECO:0007669"/>
    <property type="project" value="UniProtKB-KW"/>
</dbReference>
<dbReference type="SUPFAM" id="SSF88659">
    <property type="entry name" value="Sigma3 and sigma4 domains of RNA polymerase sigma factors"/>
    <property type="match status" value="1"/>
</dbReference>
<dbReference type="Gene3D" id="1.10.1740.10">
    <property type="match status" value="1"/>
</dbReference>
<dbReference type="InterPro" id="IPR014284">
    <property type="entry name" value="RNA_pol_sigma-70_dom"/>
</dbReference>
<sequence length="250" mass="27047">MDDTDQVGSPTDAALLDAVRAGDLGAYGELFRRHCASVCVAARQVTSQPSEQQDLVADAFARTLNAIRNGNGPRESLLAYLLTTVRRLGIVSARQRSRVALYGTEPRLGDEVTAAVDEGALRRWHLDLAREAFQSLPERWQVVLWHTEVENRPPGELSDRLGLSPNGVAALAMRAREGLRQAYLQAQVPSASATGCASVREHLGMWTRRAGSPRRGRAIAAHLGDCGDCREAAAALAESNDELRAGRRAS</sequence>
<evidence type="ECO:0000313" key="8">
    <source>
        <dbReference type="Proteomes" id="UP000185696"/>
    </source>
</evidence>
<gene>
    <name evidence="7" type="ORF">BLA60_37705</name>
</gene>
<dbReference type="GO" id="GO:0003677">
    <property type="term" value="F:DNA binding"/>
    <property type="evidence" value="ECO:0007669"/>
    <property type="project" value="UniProtKB-KW"/>
</dbReference>
<dbReference type="InterPro" id="IPR039425">
    <property type="entry name" value="RNA_pol_sigma-70-like"/>
</dbReference>
<organism evidence="7 8">
    <name type="scientific">Actinophytocola xinjiangensis</name>
    <dbReference type="NCBI Taxonomy" id="485602"/>
    <lineage>
        <taxon>Bacteria</taxon>
        <taxon>Bacillati</taxon>
        <taxon>Actinomycetota</taxon>
        <taxon>Actinomycetes</taxon>
        <taxon>Pseudonocardiales</taxon>
        <taxon>Pseudonocardiaceae</taxon>
    </lineage>
</organism>
<evidence type="ECO:0000256" key="2">
    <source>
        <dbReference type="ARBA" id="ARBA00023015"/>
    </source>
</evidence>
<comment type="caution">
    <text evidence="7">The sequence shown here is derived from an EMBL/GenBank/DDBJ whole genome shotgun (WGS) entry which is preliminary data.</text>
</comment>
<dbReference type="GO" id="GO:0006352">
    <property type="term" value="P:DNA-templated transcription initiation"/>
    <property type="evidence" value="ECO:0007669"/>
    <property type="project" value="InterPro"/>
</dbReference>
<evidence type="ECO:0000256" key="1">
    <source>
        <dbReference type="ARBA" id="ARBA00010641"/>
    </source>
</evidence>
<evidence type="ECO:0000256" key="3">
    <source>
        <dbReference type="ARBA" id="ARBA00023082"/>
    </source>
</evidence>
<protein>
    <recommendedName>
        <fullName evidence="6">RNA polymerase sigma-70 region 2 domain-containing protein</fullName>
    </recommendedName>
</protein>
<dbReference type="RefSeq" id="WP_075137874.1">
    <property type="nucleotide sequence ID" value="NZ_MSIF01000033.1"/>
</dbReference>
<keyword evidence="8" id="KW-1185">Reference proteome</keyword>
<dbReference type="AlphaFoldDB" id="A0A7Z1AV06"/>
<dbReference type="Pfam" id="PF04542">
    <property type="entry name" value="Sigma70_r2"/>
    <property type="match status" value="1"/>
</dbReference>
<dbReference type="InterPro" id="IPR013324">
    <property type="entry name" value="RNA_pol_sigma_r3/r4-like"/>
</dbReference>
<keyword evidence="3" id="KW-0731">Sigma factor</keyword>
<evidence type="ECO:0000259" key="6">
    <source>
        <dbReference type="Pfam" id="PF04542"/>
    </source>
</evidence>
<dbReference type="InterPro" id="IPR007627">
    <property type="entry name" value="RNA_pol_sigma70_r2"/>
</dbReference>
<reference evidence="7 8" key="1">
    <citation type="submission" date="2016-12" db="EMBL/GenBank/DDBJ databases">
        <title>The draft genome sequence of Actinophytocola xinjiangensis.</title>
        <authorList>
            <person name="Wang W."/>
            <person name="Yuan L."/>
        </authorList>
    </citation>
    <scope>NUCLEOTIDE SEQUENCE [LARGE SCALE GENOMIC DNA]</scope>
    <source>
        <strain evidence="7 8">CGMCC 4.4663</strain>
    </source>
</reference>
<dbReference type="NCBIfam" id="TIGR02937">
    <property type="entry name" value="sigma70-ECF"/>
    <property type="match status" value="1"/>
</dbReference>
<evidence type="ECO:0000256" key="4">
    <source>
        <dbReference type="ARBA" id="ARBA00023125"/>
    </source>
</evidence>
<dbReference type="EMBL" id="MSIF01000033">
    <property type="protein sequence ID" value="OLF05117.1"/>
    <property type="molecule type" value="Genomic_DNA"/>
</dbReference>
<evidence type="ECO:0000313" key="7">
    <source>
        <dbReference type="EMBL" id="OLF05117.1"/>
    </source>
</evidence>
<comment type="similarity">
    <text evidence="1">Belongs to the sigma-70 factor family. ECF subfamily.</text>
</comment>
<keyword evidence="2" id="KW-0805">Transcription regulation</keyword>
<evidence type="ECO:0000256" key="5">
    <source>
        <dbReference type="ARBA" id="ARBA00023163"/>
    </source>
</evidence>
<dbReference type="Gene3D" id="1.10.10.10">
    <property type="entry name" value="Winged helix-like DNA-binding domain superfamily/Winged helix DNA-binding domain"/>
    <property type="match status" value="1"/>
</dbReference>
<proteinExistence type="inferred from homology"/>
<accession>A0A7Z1AV06</accession>
<feature type="domain" description="RNA polymerase sigma-70 region 2" evidence="6">
    <location>
        <begin position="30"/>
        <end position="98"/>
    </location>
</feature>
<dbReference type="InterPro" id="IPR013325">
    <property type="entry name" value="RNA_pol_sigma_r2"/>
</dbReference>
<dbReference type="PANTHER" id="PTHR43133">
    <property type="entry name" value="RNA POLYMERASE ECF-TYPE SIGMA FACTO"/>
    <property type="match status" value="1"/>
</dbReference>
<dbReference type="SUPFAM" id="SSF88946">
    <property type="entry name" value="Sigma2 domain of RNA polymerase sigma factors"/>
    <property type="match status" value="1"/>
</dbReference>
<dbReference type="PANTHER" id="PTHR43133:SF8">
    <property type="entry name" value="RNA POLYMERASE SIGMA FACTOR HI_1459-RELATED"/>
    <property type="match status" value="1"/>
</dbReference>
<keyword evidence="4" id="KW-0238">DNA-binding</keyword>